<evidence type="ECO:0000313" key="2">
    <source>
        <dbReference type="Proteomes" id="UP000253090"/>
    </source>
</evidence>
<organism evidence="1 2">
    <name type="scientific">Fontibacillus phaseoli</name>
    <dbReference type="NCBI Taxonomy" id="1416533"/>
    <lineage>
        <taxon>Bacteria</taxon>
        <taxon>Bacillati</taxon>
        <taxon>Bacillota</taxon>
        <taxon>Bacilli</taxon>
        <taxon>Bacillales</taxon>
        <taxon>Paenibacillaceae</taxon>
        <taxon>Fontibacillus</taxon>
    </lineage>
</organism>
<reference evidence="1 2" key="1">
    <citation type="submission" date="2018-07" db="EMBL/GenBank/DDBJ databases">
        <title>Genomic Encyclopedia of Type Strains, Phase III (KMG-III): the genomes of soil and plant-associated and newly described type strains.</title>
        <authorList>
            <person name="Whitman W."/>
        </authorList>
    </citation>
    <scope>NUCLEOTIDE SEQUENCE [LARGE SCALE GENOMIC DNA]</scope>
    <source>
        <strain evidence="1 2">CECT 8333</strain>
    </source>
</reference>
<comment type="caution">
    <text evidence="1">The sequence shown here is derived from an EMBL/GenBank/DDBJ whole genome shotgun (WGS) entry which is preliminary data.</text>
</comment>
<dbReference type="EMBL" id="QPJW01000008">
    <property type="protein sequence ID" value="RCX17691.1"/>
    <property type="molecule type" value="Genomic_DNA"/>
</dbReference>
<gene>
    <name evidence="1" type="ORF">DFP94_10850</name>
</gene>
<proteinExistence type="predicted"/>
<dbReference type="Proteomes" id="UP000253090">
    <property type="component" value="Unassembled WGS sequence"/>
</dbReference>
<sequence>MNYKNIKVAGSGVLGSQVAYQTAYKGFHV</sequence>
<accession>A0A369B8E3</accession>
<keyword evidence="2" id="KW-1185">Reference proteome</keyword>
<evidence type="ECO:0000313" key="1">
    <source>
        <dbReference type="EMBL" id="RCX17691.1"/>
    </source>
</evidence>
<dbReference type="AlphaFoldDB" id="A0A369B8E3"/>
<protein>
    <submittedName>
        <fullName evidence="1">Uncharacterized protein</fullName>
    </submittedName>
</protein>
<name>A0A369B8E3_9BACL</name>